<reference evidence="5 6" key="1">
    <citation type="submission" date="2023-05" db="EMBL/GenBank/DDBJ databases">
        <title>B98-5 Cell Line De Novo Hybrid Assembly: An Optical Mapping Approach.</title>
        <authorList>
            <person name="Kananen K."/>
            <person name="Auerbach J.A."/>
            <person name="Kautto E."/>
            <person name="Blachly J.S."/>
        </authorList>
    </citation>
    <scope>NUCLEOTIDE SEQUENCE [LARGE SCALE GENOMIC DNA]</scope>
    <source>
        <strain evidence="5">B95-8</strain>
        <tissue evidence="5">Cell line</tissue>
    </source>
</reference>
<dbReference type="InterPro" id="IPR050440">
    <property type="entry name" value="Laminin/Netrin_ECM"/>
</dbReference>
<evidence type="ECO:0000256" key="1">
    <source>
        <dbReference type="ARBA" id="ARBA00023157"/>
    </source>
</evidence>
<dbReference type="EMBL" id="JASSZA010000005">
    <property type="protein sequence ID" value="KAK2110299.1"/>
    <property type="molecule type" value="Genomic_DNA"/>
</dbReference>
<evidence type="ECO:0000256" key="2">
    <source>
        <dbReference type="ARBA" id="ARBA00023292"/>
    </source>
</evidence>
<dbReference type="PANTHER" id="PTHR10574">
    <property type="entry name" value="NETRIN/LAMININ-RELATED"/>
    <property type="match status" value="1"/>
</dbReference>
<keyword evidence="2 3" id="KW-0424">Laminin EGF-like domain</keyword>
<proteinExistence type="predicted"/>
<evidence type="ECO:0000313" key="6">
    <source>
        <dbReference type="Proteomes" id="UP001266305"/>
    </source>
</evidence>
<organism evidence="5 6">
    <name type="scientific">Saguinus oedipus</name>
    <name type="common">Cotton-top tamarin</name>
    <name type="synonym">Oedipomidas oedipus</name>
    <dbReference type="NCBI Taxonomy" id="9490"/>
    <lineage>
        <taxon>Eukaryota</taxon>
        <taxon>Metazoa</taxon>
        <taxon>Chordata</taxon>
        <taxon>Craniata</taxon>
        <taxon>Vertebrata</taxon>
        <taxon>Euteleostomi</taxon>
        <taxon>Mammalia</taxon>
        <taxon>Eutheria</taxon>
        <taxon>Euarchontoglires</taxon>
        <taxon>Primates</taxon>
        <taxon>Haplorrhini</taxon>
        <taxon>Platyrrhini</taxon>
        <taxon>Cebidae</taxon>
        <taxon>Callitrichinae</taxon>
        <taxon>Saguinus</taxon>
    </lineage>
</organism>
<keyword evidence="1 3" id="KW-1015">Disulfide bond</keyword>
<comment type="caution">
    <text evidence="5">The sequence shown here is derived from an EMBL/GenBank/DDBJ whole genome shotgun (WGS) entry which is preliminary data.</text>
</comment>
<comment type="caution">
    <text evidence="3">Lacks conserved residue(s) required for the propagation of feature annotation.</text>
</comment>
<protein>
    <submittedName>
        <fullName evidence="5">Laminin subunit alpha-5</fullName>
    </submittedName>
</protein>
<dbReference type="SMART" id="SM00180">
    <property type="entry name" value="EGF_Lam"/>
    <property type="match status" value="3"/>
</dbReference>
<evidence type="ECO:0000259" key="4">
    <source>
        <dbReference type="PROSITE" id="PS50027"/>
    </source>
</evidence>
<dbReference type="InterPro" id="IPR002049">
    <property type="entry name" value="LE_dom"/>
</dbReference>
<gene>
    <name evidence="5" type="primary">LAMA5_5</name>
    <name evidence="5" type="ORF">P7K49_010045</name>
</gene>
<dbReference type="Pfam" id="PF00053">
    <property type="entry name" value="EGF_laminin"/>
    <property type="match status" value="3"/>
</dbReference>
<feature type="domain" description="Laminin EGF-like" evidence="4">
    <location>
        <begin position="1"/>
        <end position="31"/>
    </location>
</feature>
<sequence length="582" mass="62742">MCRAHVEGPSCDRCKPGFWGLSPSNPKGCTREYALEGMVRHRGSSGGGACECALEGVVEYGGSGGGLESEYALEGVLGFGGSGQCFCKPHVCGQACSACKDGFFRLDRADYFGCRNLLPASPHFTRGNRGLEGQMQPGQHEARVLDSCPLVPGQLVLGAGQEVWSHQMYSSLSPSCPWAGALTNPNTLARARGLTPPSREPQAGISACCRCDIGGALGPSCEPRTGACLCRPNTQGPTCSEPARDHYLPDLHHLRLELEEATTPEGHAMRFAFNPLEFENFSWRGYAQMAPVQPRIVARLNLTAPDVFWLVFRYVNRGPTSVSGRVSVQEEGRLAACTNCTAQSQPVAFPPSKEPAFITVPQRGFGDPFVLNPGTWALIMEAEGVLLDYVVLLPSAYYEAALLQLRVTEACTYRPSAQQSGDNCLLYTHLPLDGFPSAASLEALCRQDNSLPRPCPTEQLSPSHPPMVTCTGSDVRVLGPCRAADVQLQVAVPQPGRYALVVEYANEDAHQEVGVAVHTPQQGPQQGLLNLHPCLYSTLCRGTARDSQDHLAVFHLDSEASVRLIAEQARFFLPFCVLGTEP</sequence>
<keyword evidence="6" id="KW-1185">Reference proteome</keyword>
<feature type="disulfide bond" evidence="3">
    <location>
        <begin position="2"/>
        <end position="11"/>
    </location>
</feature>
<dbReference type="CDD" id="cd00055">
    <property type="entry name" value="EGF_Lam"/>
    <property type="match status" value="3"/>
</dbReference>
<dbReference type="Gene3D" id="2.10.25.10">
    <property type="entry name" value="Laminin"/>
    <property type="match status" value="3"/>
</dbReference>
<evidence type="ECO:0000313" key="5">
    <source>
        <dbReference type="EMBL" id="KAK2110299.1"/>
    </source>
</evidence>
<accession>A0ABQ9VLR2</accession>
<dbReference type="Proteomes" id="UP001266305">
    <property type="component" value="Unassembled WGS sequence"/>
</dbReference>
<dbReference type="SUPFAM" id="SSF57196">
    <property type="entry name" value="EGF/Laminin"/>
    <property type="match status" value="2"/>
</dbReference>
<dbReference type="PANTHER" id="PTHR10574:SF406">
    <property type="entry name" value="LAMININ SUBUNIT ALPHA 5"/>
    <property type="match status" value="1"/>
</dbReference>
<name>A0ABQ9VLR2_SAGOE</name>
<evidence type="ECO:0000256" key="3">
    <source>
        <dbReference type="PROSITE-ProRule" id="PRU00460"/>
    </source>
</evidence>
<dbReference type="PROSITE" id="PS50027">
    <property type="entry name" value="EGF_LAM_2"/>
    <property type="match status" value="1"/>
</dbReference>